<keyword evidence="2 3" id="KW-0378">Hydrolase</keyword>
<accession>A0ABR4JE86</accession>
<comment type="caution">
    <text evidence="5">The sequence shown here is derived from an EMBL/GenBank/DDBJ whole genome shotgun (WGS) entry which is preliminary data.</text>
</comment>
<feature type="signal peptide" evidence="3">
    <location>
        <begin position="1"/>
        <end position="22"/>
    </location>
</feature>
<dbReference type="Proteomes" id="UP001610444">
    <property type="component" value="Unassembled WGS sequence"/>
</dbReference>
<dbReference type="InterPro" id="IPR019826">
    <property type="entry name" value="Carboxylesterase_B_AS"/>
</dbReference>
<feature type="chain" id="PRO_5044968907" description="Carboxylic ester hydrolase" evidence="3">
    <location>
        <begin position="23"/>
        <end position="643"/>
    </location>
</feature>
<keyword evidence="6" id="KW-1185">Reference proteome</keyword>
<evidence type="ECO:0000256" key="1">
    <source>
        <dbReference type="ARBA" id="ARBA00005964"/>
    </source>
</evidence>
<dbReference type="Pfam" id="PF00135">
    <property type="entry name" value="COesterase"/>
    <property type="match status" value="2"/>
</dbReference>
<dbReference type="PROSITE" id="PS00122">
    <property type="entry name" value="CARBOXYLESTERASE_B_1"/>
    <property type="match status" value="1"/>
</dbReference>
<dbReference type="RefSeq" id="XP_070892981.1">
    <property type="nucleotide sequence ID" value="XM_071043675.1"/>
</dbReference>
<dbReference type="Gene3D" id="3.40.50.1820">
    <property type="entry name" value="alpha/beta hydrolase"/>
    <property type="match status" value="1"/>
</dbReference>
<protein>
    <recommendedName>
        <fullName evidence="3">Carboxylic ester hydrolase</fullName>
        <ecNumber evidence="3">3.1.1.-</ecNumber>
    </recommendedName>
</protein>
<gene>
    <name evidence="5" type="ORF">BJX68DRAFT_259294</name>
</gene>
<dbReference type="EC" id="3.1.1.-" evidence="3"/>
<evidence type="ECO:0000259" key="4">
    <source>
        <dbReference type="Pfam" id="PF00135"/>
    </source>
</evidence>
<dbReference type="EMBL" id="JBFXLR010000086">
    <property type="protein sequence ID" value="KAL2838354.1"/>
    <property type="molecule type" value="Genomic_DNA"/>
</dbReference>
<organism evidence="5 6">
    <name type="scientific">Aspergillus pseudodeflectus</name>
    <dbReference type="NCBI Taxonomy" id="176178"/>
    <lineage>
        <taxon>Eukaryota</taxon>
        <taxon>Fungi</taxon>
        <taxon>Dikarya</taxon>
        <taxon>Ascomycota</taxon>
        <taxon>Pezizomycotina</taxon>
        <taxon>Eurotiomycetes</taxon>
        <taxon>Eurotiomycetidae</taxon>
        <taxon>Eurotiales</taxon>
        <taxon>Aspergillaceae</taxon>
        <taxon>Aspergillus</taxon>
        <taxon>Aspergillus subgen. Nidulantes</taxon>
    </lineage>
</organism>
<feature type="domain" description="Carboxylesterase type B" evidence="4">
    <location>
        <begin position="28"/>
        <end position="361"/>
    </location>
</feature>
<dbReference type="PANTHER" id="PTHR11559">
    <property type="entry name" value="CARBOXYLESTERASE"/>
    <property type="match status" value="1"/>
</dbReference>
<evidence type="ECO:0000256" key="3">
    <source>
        <dbReference type="RuleBase" id="RU361235"/>
    </source>
</evidence>
<dbReference type="GeneID" id="98158839"/>
<dbReference type="InterPro" id="IPR029058">
    <property type="entry name" value="AB_hydrolase_fold"/>
</dbReference>
<dbReference type="InterPro" id="IPR050309">
    <property type="entry name" value="Type-B_Carboxylest/Lipase"/>
</dbReference>
<comment type="similarity">
    <text evidence="1 3">Belongs to the type-B carboxylesterase/lipase family.</text>
</comment>
<evidence type="ECO:0000256" key="2">
    <source>
        <dbReference type="ARBA" id="ARBA00022801"/>
    </source>
</evidence>
<dbReference type="SUPFAM" id="SSF53474">
    <property type="entry name" value="alpha/beta-Hydrolases"/>
    <property type="match status" value="1"/>
</dbReference>
<proteinExistence type="inferred from homology"/>
<evidence type="ECO:0000313" key="5">
    <source>
        <dbReference type="EMBL" id="KAL2838354.1"/>
    </source>
</evidence>
<reference evidence="5 6" key="1">
    <citation type="submission" date="2024-07" db="EMBL/GenBank/DDBJ databases">
        <title>Section-level genome sequencing and comparative genomics of Aspergillus sections Usti and Cavernicolus.</title>
        <authorList>
            <consortium name="Lawrence Berkeley National Laboratory"/>
            <person name="Nybo J.L."/>
            <person name="Vesth T.C."/>
            <person name="Theobald S."/>
            <person name="Frisvad J.C."/>
            <person name="Larsen T.O."/>
            <person name="Kjaerboelling I."/>
            <person name="Rothschild-Mancinelli K."/>
            <person name="Lyhne E.K."/>
            <person name="Kogle M.E."/>
            <person name="Barry K."/>
            <person name="Clum A."/>
            <person name="Na H."/>
            <person name="Ledsgaard L."/>
            <person name="Lin J."/>
            <person name="Lipzen A."/>
            <person name="Kuo A."/>
            <person name="Riley R."/>
            <person name="Mondo S."/>
            <person name="LaButti K."/>
            <person name="Haridas S."/>
            <person name="Pangalinan J."/>
            <person name="Salamov A.A."/>
            <person name="Simmons B.A."/>
            <person name="Magnuson J.K."/>
            <person name="Chen J."/>
            <person name="Drula E."/>
            <person name="Henrissat B."/>
            <person name="Wiebenga A."/>
            <person name="Lubbers R.J."/>
            <person name="Gomes A.C."/>
            <person name="Macurrencykelacurrency M.R."/>
            <person name="Stajich J."/>
            <person name="Grigoriev I.V."/>
            <person name="Mortensen U.H."/>
            <person name="De vries R.P."/>
            <person name="Baker S.E."/>
            <person name="Andersen M.R."/>
        </authorList>
    </citation>
    <scope>NUCLEOTIDE SEQUENCE [LARGE SCALE GENOMIC DNA]</scope>
    <source>
        <strain evidence="5 6">CBS 756.74</strain>
    </source>
</reference>
<dbReference type="InterPro" id="IPR002018">
    <property type="entry name" value="CarbesteraseB"/>
</dbReference>
<sequence>MYWKSLLTSSLISAALLPVTDASSIGGLVNTTSGLVQGHASSLRPEVSEYLGIRYAKPPKGDLRFAAPVPVDKRPGVFNASAFPSDCPCNRVPMDNAYLGGPVGEKITIALSQQGNVLDEDCLSINVWTKPQTGEKQKAVLFWIYGGGFSIGSANSPVYDGSILADENDVVVVSFNYRLNIFGFPGAPGEIANAGLLDQRLALEWTRDNIARFGGDPTRITVFGQSAGGMSTDLVAYANPEDPIAHGLIAHSGVVSPRIGSNATDALKTWYNVSQSLGCGGVSAGEETVTCMRSKTQEEILAAIESHGTSALASGFVPYGDGVVLPEDIAAEAEAGNFAKIPFLAGNTDYEAGFFFILAIAYSNITTIEEVDTIPWDLIRPLGNLLTRVAFTCPAADAAELRRKHGVPSWRYRFYGGDYENAEIYPVGSDWHTSDMLTVFGTAASVTGVEDSSYEAKAGAYMRDAWATFAKDPSKGLREKLKWPTYHPLTPSLVQLSLNRQTKASFTYNWRTDALCGAIASLAEVAGSISGIFEGVSSGRGGISRRSFEEIRRGRPHLGRHRRTREARHIDGPSILSKVPGVRITAAASGLAHFDGHVLLLADVVVEEDAALAVAVAVRVEGGFALVRVDALGEGDGSIQCVA</sequence>
<name>A0ABR4JE86_9EURO</name>
<feature type="domain" description="Carboxylesterase type B" evidence="4">
    <location>
        <begin position="380"/>
        <end position="503"/>
    </location>
</feature>
<dbReference type="GO" id="GO:0016787">
    <property type="term" value="F:hydrolase activity"/>
    <property type="evidence" value="ECO:0007669"/>
    <property type="project" value="UniProtKB-KW"/>
</dbReference>
<keyword evidence="3" id="KW-0732">Signal</keyword>
<evidence type="ECO:0000313" key="6">
    <source>
        <dbReference type="Proteomes" id="UP001610444"/>
    </source>
</evidence>